<feature type="non-terminal residue" evidence="1">
    <location>
        <position position="1"/>
    </location>
</feature>
<organism evidence="1">
    <name type="scientific">marine sediment metagenome</name>
    <dbReference type="NCBI Taxonomy" id="412755"/>
    <lineage>
        <taxon>unclassified sequences</taxon>
        <taxon>metagenomes</taxon>
        <taxon>ecological metagenomes</taxon>
    </lineage>
</organism>
<reference evidence="1" key="1">
    <citation type="journal article" date="2014" name="Front. Microbiol.">
        <title>High frequency of phylogenetically diverse reductive dehalogenase-homologous genes in deep subseafloor sedimentary metagenomes.</title>
        <authorList>
            <person name="Kawai M."/>
            <person name="Futagami T."/>
            <person name="Toyoda A."/>
            <person name="Takaki Y."/>
            <person name="Nishi S."/>
            <person name="Hori S."/>
            <person name="Arai W."/>
            <person name="Tsubouchi T."/>
            <person name="Morono Y."/>
            <person name="Uchiyama I."/>
            <person name="Ito T."/>
            <person name="Fujiyama A."/>
            <person name="Inagaki F."/>
            <person name="Takami H."/>
        </authorList>
    </citation>
    <scope>NUCLEOTIDE SEQUENCE</scope>
    <source>
        <strain evidence="1">Expedition CK06-06</strain>
    </source>
</reference>
<dbReference type="AlphaFoldDB" id="X1MR92"/>
<accession>X1MR92</accession>
<name>X1MR92_9ZZZZ</name>
<proteinExistence type="predicted"/>
<sequence>DKLSLHAAKEYIYYAYYIFDGAEIPIRFKVFLRTI</sequence>
<protein>
    <submittedName>
        <fullName evidence="1">Uncharacterized protein</fullName>
    </submittedName>
</protein>
<gene>
    <name evidence="1" type="ORF">S06H3_11624</name>
</gene>
<comment type="caution">
    <text evidence="1">The sequence shown here is derived from an EMBL/GenBank/DDBJ whole genome shotgun (WGS) entry which is preliminary data.</text>
</comment>
<evidence type="ECO:0000313" key="1">
    <source>
        <dbReference type="EMBL" id="GAI17210.1"/>
    </source>
</evidence>
<dbReference type="EMBL" id="BARV01005714">
    <property type="protein sequence ID" value="GAI17210.1"/>
    <property type="molecule type" value="Genomic_DNA"/>
</dbReference>